<evidence type="ECO:0000313" key="2">
    <source>
        <dbReference type="Proteomes" id="UP000828048"/>
    </source>
</evidence>
<evidence type="ECO:0000313" key="1">
    <source>
        <dbReference type="EMBL" id="KAH7847149.1"/>
    </source>
</evidence>
<keyword evidence="2" id="KW-1185">Reference proteome</keyword>
<name>A0ACB7Y0T9_9ERIC</name>
<gene>
    <name evidence="1" type="ORF">Vadar_022543</name>
</gene>
<dbReference type="Proteomes" id="UP000828048">
    <property type="component" value="Chromosome 5"/>
</dbReference>
<reference evidence="1 2" key="1">
    <citation type="journal article" date="2021" name="Hortic Res">
        <title>High-quality reference genome and annotation aids understanding of berry development for evergreen blueberry (Vaccinium darrowii).</title>
        <authorList>
            <person name="Yu J."/>
            <person name="Hulse-Kemp A.M."/>
            <person name="Babiker E."/>
            <person name="Staton M."/>
        </authorList>
    </citation>
    <scope>NUCLEOTIDE SEQUENCE [LARGE SCALE GENOMIC DNA]</scope>
    <source>
        <strain evidence="2">cv. NJ 8807/NJ 8810</strain>
        <tissue evidence="1">Young leaf</tissue>
    </source>
</reference>
<protein>
    <submittedName>
        <fullName evidence="1">Uncharacterized protein</fullName>
    </submittedName>
</protein>
<comment type="caution">
    <text evidence="1">The sequence shown here is derived from an EMBL/GenBank/DDBJ whole genome shotgun (WGS) entry which is preliminary data.</text>
</comment>
<sequence length="371" mass="42208">MVKEVGVTGDVLYYYRVPARDLYHGLRKLIKDDDCLEMATWVQLSKTIEVYVQRATMSEDEELEEFVDSECDESEDDRFFDSNVDKEVEWGGLSYGKGKAPLESKQTGDNDVSDQEAQSDELVSLYGSSDEEGGPPKDRFSQFNMATDIADPKFKVGMIFPTRRQFKLAVKEHAIKTRKPIMLVKNDKQRVRVICKDKKCVKWVLLASKMQGSESFQVKKYVPTHTCKRVFYNKHVTTRWLSRKYVETLRSNPTWPVKSFKDQVQQDLKVGVSRAQLYKAKTLALQMIEGSHVQQYDILWLCTQLKSNDRSGTPQRSSQAPHSSSQPTVATPTRRSQRQAQQSSSQPPPTTRSSLGGSRGRKKGAQSGGRK</sequence>
<organism evidence="1 2">
    <name type="scientific">Vaccinium darrowii</name>
    <dbReference type="NCBI Taxonomy" id="229202"/>
    <lineage>
        <taxon>Eukaryota</taxon>
        <taxon>Viridiplantae</taxon>
        <taxon>Streptophyta</taxon>
        <taxon>Embryophyta</taxon>
        <taxon>Tracheophyta</taxon>
        <taxon>Spermatophyta</taxon>
        <taxon>Magnoliopsida</taxon>
        <taxon>eudicotyledons</taxon>
        <taxon>Gunneridae</taxon>
        <taxon>Pentapetalae</taxon>
        <taxon>asterids</taxon>
        <taxon>Ericales</taxon>
        <taxon>Ericaceae</taxon>
        <taxon>Vaccinioideae</taxon>
        <taxon>Vaccinieae</taxon>
        <taxon>Vaccinium</taxon>
    </lineage>
</organism>
<accession>A0ACB7Y0T9</accession>
<dbReference type="EMBL" id="CM037155">
    <property type="protein sequence ID" value="KAH7847149.1"/>
    <property type="molecule type" value="Genomic_DNA"/>
</dbReference>
<proteinExistence type="predicted"/>